<dbReference type="EMBL" id="OV696694">
    <property type="protein sequence ID" value="CAH1274733.1"/>
    <property type="molecule type" value="Genomic_DNA"/>
</dbReference>
<keyword evidence="7" id="KW-1185">Reference proteome</keyword>
<keyword evidence="5" id="KW-0479">Metal-binding</keyword>
<dbReference type="InterPro" id="IPR037120">
    <property type="entry name" value="Haem_peroxidase_sf_animal"/>
</dbReference>
<dbReference type="FunFam" id="1.10.640.10:FF:000003">
    <property type="entry name" value="chorion peroxidase"/>
    <property type="match status" value="1"/>
</dbReference>
<name>A0A8K0AH32_BRALA</name>
<dbReference type="OrthoDB" id="823504at2759"/>
<organism evidence="6 7">
    <name type="scientific">Branchiostoma lanceolatum</name>
    <name type="common">Common lancelet</name>
    <name type="synonym">Amphioxus lanceolatum</name>
    <dbReference type="NCBI Taxonomy" id="7740"/>
    <lineage>
        <taxon>Eukaryota</taxon>
        <taxon>Metazoa</taxon>
        <taxon>Chordata</taxon>
        <taxon>Cephalochordata</taxon>
        <taxon>Leptocardii</taxon>
        <taxon>Amphioxiformes</taxon>
        <taxon>Branchiostomatidae</taxon>
        <taxon>Branchiostoma</taxon>
    </lineage>
</organism>
<comment type="subcellular location">
    <subcellularLocation>
        <location evidence="1">Secreted</location>
    </subcellularLocation>
</comment>
<evidence type="ECO:0000256" key="5">
    <source>
        <dbReference type="PIRSR" id="PIRSR619791-2"/>
    </source>
</evidence>
<dbReference type="AlphaFoldDB" id="A0A8K0AH32"/>
<evidence type="ECO:0000313" key="6">
    <source>
        <dbReference type="EMBL" id="CAH1274733.1"/>
    </source>
</evidence>
<evidence type="ECO:0000256" key="1">
    <source>
        <dbReference type="ARBA" id="ARBA00004613"/>
    </source>
</evidence>
<keyword evidence="5" id="KW-0349">Heme</keyword>
<gene>
    <name evidence="6" type="primary">PXDN</name>
    <name evidence="6" type="ORF">BLAG_LOCUS25666</name>
</gene>
<keyword evidence="4" id="KW-0325">Glycoprotein</keyword>
<protein>
    <submittedName>
        <fullName evidence="6">PXDN protein</fullName>
    </submittedName>
</protein>
<dbReference type="GO" id="GO:0006979">
    <property type="term" value="P:response to oxidative stress"/>
    <property type="evidence" value="ECO:0007669"/>
    <property type="project" value="InterPro"/>
</dbReference>
<dbReference type="PROSITE" id="PS50292">
    <property type="entry name" value="PEROXIDASE_3"/>
    <property type="match status" value="1"/>
</dbReference>
<dbReference type="SUPFAM" id="SSF48113">
    <property type="entry name" value="Heme-dependent peroxidases"/>
    <property type="match status" value="1"/>
</dbReference>
<dbReference type="InterPro" id="IPR019791">
    <property type="entry name" value="Haem_peroxidase_animal"/>
</dbReference>
<dbReference type="GO" id="GO:0004601">
    <property type="term" value="F:peroxidase activity"/>
    <property type="evidence" value="ECO:0007669"/>
    <property type="project" value="InterPro"/>
</dbReference>
<keyword evidence="2" id="KW-0964">Secreted</keyword>
<keyword evidence="5" id="KW-0408">Iron</keyword>
<dbReference type="Gene3D" id="1.10.640.10">
    <property type="entry name" value="Haem peroxidase domain superfamily, animal type"/>
    <property type="match status" value="1"/>
</dbReference>
<dbReference type="Proteomes" id="UP000838412">
    <property type="component" value="Chromosome 9"/>
</dbReference>
<dbReference type="PANTHER" id="PTHR11475">
    <property type="entry name" value="OXIDASE/PEROXIDASE"/>
    <property type="match status" value="1"/>
</dbReference>
<reference evidence="6" key="1">
    <citation type="submission" date="2022-01" db="EMBL/GenBank/DDBJ databases">
        <authorList>
            <person name="Braso-Vives M."/>
        </authorList>
    </citation>
    <scope>NUCLEOTIDE SEQUENCE</scope>
</reference>
<evidence type="ECO:0000256" key="2">
    <source>
        <dbReference type="ARBA" id="ARBA00022525"/>
    </source>
</evidence>
<evidence type="ECO:0000256" key="3">
    <source>
        <dbReference type="ARBA" id="ARBA00022729"/>
    </source>
</evidence>
<evidence type="ECO:0000313" key="7">
    <source>
        <dbReference type="Proteomes" id="UP000838412"/>
    </source>
</evidence>
<dbReference type="CDD" id="cd09823">
    <property type="entry name" value="peroxinectin_like"/>
    <property type="match status" value="1"/>
</dbReference>
<dbReference type="PANTHER" id="PTHR11475:SF4">
    <property type="entry name" value="CHORION PEROXIDASE"/>
    <property type="match status" value="1"/>
</dbReference>
<accession>A0A8K0AH32</accession>
<dbReference type="GO" id="GO:0046872">
    <property type="term" value="F:metal ion binding"/>
    <property type="evidence" value="ECO:0007669"/>
    <property type="project" value="UniProtKB-KW"/>
</dbReference>
<dbReference type="InterPro" id="IPR010255">
    <property type="entry name" value="Haem_peroxidase_sf"/>
</dbReference>
<feature type="binding site" description="axial binding residue" evidence="5">
    <location>
        <position position="420"/>
    </location>
    <ligand>
        <name>heme b</name>
        <dbReference type="ChEBI" id="CHEBI:60344"/>
    </ligand>
    <ligandPart>
        <name>Fe</name>
        <dbReference type="ChEBI" id="CHEBI:18248"/>
    </ligandPart>
</feature>
<sequence>MAIVTVASGAKPSNKELRRILAEAISEAEESQQPTWGNVPVSLRFLKAFHPSKPMAVKLSKSALVLERIAKRLTSRPYGFSLARLSRVKSRHVIRICDDTSIGPNRCPTPTVPEFRRADGRCNNRVHPLWGSAEQPFERMLQPKYDDGISAPRTKGRGRAALPTAKRVSITLHEDMSRPHADLTHMVMQWGQFLDHDFTLTPTFQEDGFDCTCDSTDERCFNIPIPDGEPDFSGMRCLPFSRSRPCPNRGCRMGRRQQINQITTFIDASNVYGSSDEEMEALRDMPGTSEGAMAEDFECEVLIDGEEACSQAGDVRVNEQPGLTSMHTLFLREHNRIARRLSQLNPSWDDDRVFYETRKIVGALMQKVTYGEFLPYVIGPNAMARFGLTLTSSGFFTGYKESVNPSIFNVFATALFRFGHSLVQNELNRGHPNIHTDLGDAALDPIDLASSFFNPIYIRDNGQGGPDSILRGLTRQPHQDFDPFMVPGLTRHLFAKPSTEFALDLAALNIQRGRDHGLPGYNDWRRKSGLRRARNFGQLASEITNSTTRQTLQYLYNHVDDIDLFSGALSEEPVANAVVGWTFANLMGLQFQKLRRGDRFWFENEGQFTLDQLAEIKKTSLARILCDNTDDAVHMSPDVFWQPRGHGGGNPLIDCQLLPQMDLSFWQE</sequence>
<proteinExistence type="predicted"/>
<dbReference type="GO" id="GO:0020037">
    <property type="term" value="F:heme binding"/>
    <property type="evidence" value="ECO:0007669"/>
    <property type="project" value="InterPro"/>
</dbReference>
<keyword evidence="3" id="KW-0732">Signal</keyword>
<dbReference type="GO" id="GO:0005576">
    <property type="term" value="C:extracellular region"/>
    <property type="evidence" value="ECO:0007669"/>
    <property type="project" value="UniProtKB-SubCell"/>
</dbReference>
<evidence type="ECO:0000256" key="4">
    <source>
        <dbReference type="ARBA" id="ARBA00023180"/>
    </source>
</evidence>
<dbReference type="PRINTS" id="PR00457">
    <property type="entry name" value="ANPEROXIDASE"/>
</dbReference>
<dbReference type="Pfam" id="PF03098">
    <property type="entry name" value="An_peroxidase"/>
    <property type="match status" value="1"/>
</dbReference>